<gene>
    <name evidence="2" type="ORF">FA740_05215</name>
</gene>
<dbReference type="RefSeq" id="WP_136855725.1">
    <property type="nucleotide sequence ID" value="NZ_SUNH01000007.1"/>
</dbReference>
<dbReference type="EMBL" id="SUNH01000007">
    <property type="protein sequence ID" value="TJZ85800.1"/>
    <property type="molecule type" value="Genomic_DNA"/>
</dbReference>
<accession>A0A4U0QVP0</accession>
<proteinExistence type="predicted"/>
<evidence type="ECO:0000313" key="2">
    <source>
        <dbReference type="EMBL" id="TJZ85800.1"/>
    </source>
</evidence>
<evidence type="ECO:0000256" key="1">
    <source>
        <dbReference type="SAM" id="MobiDB-lite"/>
    </source>
</evidence>
<dbReference type="AlphaFoldDB" id="A0A4U0QVP0"/>
<comment type="caution">
    <text evidence="2">The sequence shown here is derived from an EMBL/GenBank/DDBJ whole genome shotgun (WGS) entry which is preliminary data.</text>
</comment>
<name>A0A4U0QVP0_9RHOB</name>
<sequence length="324" mass="34962">MNDQQQSSFADSLHRHIVECGRGFIGGSLQPVGILMHELETKVLPDIANTGDRAPELEKLRLETLAFLEEAQNKQFARVGHNNPPPYDPEIAAALEVRVRELADAGGAWLDKGTVEDDEQAGKLNDFLTQARKCHTDIEAARKAAKQPHMDAATAVDTKFKTLTGPLTKLGESLKKILAAFAAEKQRKLDEERRAAQAEAKRKQDEADRLAREAAARNDVIAQAAAEEAAKDAAKATKAAAKPVRAQIASATGGGRTMATRTVHTAKIDGDSNARRAFGFLLADADSRDALIAEMERLCTAARRRKGGPAEIPGVTFIETQTVA</sequence>
<protein>
    <submittedName>
        <fullName evidence="2">Uncharacterized protein</fullName>
    </submittedName>
</protein>
<keyword evidence="3" id="KW-1185">Reference proteome</keyword>
<reference evidence="2 3" key="1">
    <citation type="submission" date="2019-04" db="EMBL/GenBank/DDBJ databases">
        <authorList>
            <person name="Li J."/>
        </authorList>
    </citation>
    <scope>NUCLEOTIDE SEQUENCE [LARGE SCALE GENOMIC DNA]</scope>
    <source>
        <strain evidence="2 3">CCTCC AB2016182</strain>
    </source>
</reference>
<dbReference type="Proteomes" id="UP000306223">
    <property type="component" value="Unassembled WGS sequence"/>
</dbReference>
<organism evidence="2 3">
    <name type="scientific">Paracoccus hibiscisoli</name>
    <dbReference type="NCBI Taxonomy" id="2023261"/>
    <lineage>
        <taxon>Bacteria</taxon>
        <taxon>Pseudomonadati</taxon>
        <taxon>Pseudomonadota</taxon>
        <taxon>Alphaproteobacteria</taxon>
        <taxon>Rhodobacterales</taxon>
        <taxon>Paracoccaceae</taxon>
        <taxon>Paracoccus</taxon>
    </lineage>
</organism>
<evidence type="ECO:0000313" key="3">
    <source>
        <dbReference type="Proteomes" id="UP000306223"/>
    </source>
</evidence>
<feature type="region of interest" description="Disordered" evidence="1">
    <location>
        <begin position="192"/>
        <end position="211"/>
    </location>
</feature>
<dbReference type="OrthoDB" id="7773581at2"/>